<comment type="caution">
    <text evidence="2">The sequence shown here is derived from an EMBL/GenBank/DDBJ whole genome shotgun (WGS) entry which is preliminary data.</text>
</comment>
<dbReference type="Gene3D" id="3.20.10.10">
    <property type="entry name" value="D-amino Acid Aminotransferase, subunit A, domain 2"/>
    <property type="match status" value="1"/>
</dbReference>
<dbReference type="GO" id="GO:0046394">
    <property type="term" value="P:carboxylic acid biosynthetic process"/>
    <property type="evidence" value="ECO:0007669"/>
    <property type="project" value="UniProtKB-ARBA"/>
</dbReference>
<dbReference type="InterPro" id="IPR001544">
    <property type="entry name" value="Aminotrans_IV"/>
</dbReference>
<dbReference type="Pfam" id="PF01063">
    <property type="entry name" value="Aminotran_4"/>
    <property type="match status" value="1"/>
</dbReference>
<evidence type="ECO:0000256" key="1">
    <source>
        <dbReference type="ARBA" id="ARBA00009320"/>
    </source>
</evidence>
<dbReference type="EMBL" id="JTJC03000002">
    <property type="protein sequence ID" value="NHC35229.1"/>
    <property type="molecule type" value="Genomic_DNA"/>
</dbReference>
<protein>
    <submittedName>
        <fullName evidence="2">4-amino-4-deoxychorismate lyase</fullName>
    </submittedName>
</protein>
<dbReference type="InterPro" id="IPR036038">
    <property type="entry name" value="Aminotransferase-like"/>
</dbReference>
<dbReference type="InterPro" id="IPR050571">
    <property type="entry name" value="Class-IV_PLP-Dep_Aminotrnsfr"/>
</dbReference>
<keyword evidence="3" id="KW-1185">Reference proteome</keyword>
<dbReference type="GO" id="GO:0016829">
    <property type="term" value="F:lyase activity"/>
    <property type="evidence" value="ECO:0007669"/>
    <property type="project" value="UniProtKB-KW"/>
</dbReference>
<dbReference type="PANTHER" id="PTHR42743">
    <property type="entry name" value="AMINO-ACID AMINOTRANSFERASE"/>
    <property type="match status" value="1"/>
</dbReference>
<dbReference type="SUPFAM" id="SSF56752">
    <property type="entry name" value="D-aminoacid aminotransferase-like PLP-dependent enzymes"/>
    <property type="match status" value="1"/>
</dbReference>
<dbReference type="AlphaFoldDB" id="A0A9X5E4W2"/>
<dbReference type="InterPro" id="IPR043132">
    <property type="entry name" value="BCAT-like_C"/>
</dbReference>
<dbReference type="RefSeq" id="WP_039716359.1">
    <property type="nucleotide sequence ID" value="NZ_JTJC03000002.1"/>
</dbReference>
<dbReference type="OrthoDB" id="451849at2"/>
<keyword evidence="2" id="KW-0456">Lyase</keyword>
<dbReference type="Gene3D" id="3.30.470.10">
    <property type="match status" value="1"/>
</dbReference>
<evidence type="ECO:0000313" key="2">
    <source>
        <dbReference type="EMBL" id="NHC35229.1"/>
    </source>
</evidence>
<proteinExistence type="inferred from homology"/>
<sequence>MFWYNGDLIKTNIIELAIDDPGLLYGATVFTTLRVYCQSLDRPLTNWKGHGDRLRSSIQFLNWQEPDWQKVRQGAEILLQDFPVLRITIFSDGREWITGRSLPTDLTEKQRHGVAASLVSGEEFHRFLPTHKTGNYLGAWLARTKAQHMTASEAIFVDPNDNWLETSTGNLWGWQDGSWWTPPLETGILPGIMRSQLIDWLKNQNQPVMEKPWTPEIIKTMEAIAYSNSIVQLIPIHTVFEERGVRSVDAIAASQRVERGQEKMNQLNYNPYHPAFEQLRKLFAD</sequence>
<evidence type="ECO:0000313" key="3">
    <source>
        <dbReference type="Proteomes" id="UP000031532"/>
    </source>
</evidence>
<accession>A0A9X5E4W2</accession>
<gene>
    <name evidence="2" type="ORF">QH73_0011230</name>
</gene>
<dbReference type="GO" id="GO:0005829">
    <property type="term" value="C:cytosol"/>
    <property type="evidence" value="ECO:0007669"/>
    <property type="project" value="TreeGrafter"/>
</dbReference>
<organism evidence="2 3">
    <name type="scientific">Scytonema millei VB511283</name>
    <dbReference type="NCBI Taxonomy" id="1245923"/>
    <lineage>
        <taxon>Bacteria</taxon>
        <taxon>Bacillati</taxon>
        <taxon>Cyanobacteriota</taxon>
        <taxon>Cyanophyceae</taxon>
        <taxon>Nostocales</taxon>
        <taxon>Scytonemataceae</taxon>
        <taxon>Scytonema</taxon>
    </lineage>
</organism>
<dbReference type="InterPro" id="IPR043131">
    <property type="entry name" value="BCAT-like_N"/>
</dbReference>
<comment type="similarity">
    <text evidence="1">Belongs to the class-IV pyridoxal-phosphate-dependent aminotransferase family.</text>
</comment>
<name>A0A9X5E4W2_9CYAN</name>
<reference evidence="2 3" key="1">
    <citation type="journal article" date="2015" name="Genome Announc.">
        <title>Draft Genome Sequence of the Terrestrial Cyanobacterium Scytonema millei VB511283, Isolated from Eastern India.</title>
        <authorList>
            <person name="Sen D."/>
            <person name="Chandrababunaidu M.M."/>
            <person name="Singh D."/>
            <person name="Sanghi N."/>
            <person name="Ghorai A."/>
            <person name="Mishra G.P."/>
            <person name="Madduluri M."/>
            <person name="Adhikary S.P."/>
            <person name="Tripathy S."/>
        </authorList>
    </citation>
    <scope>NUCLEOTIDE SEQUENCE [LARGE SCALE GENOMIC DNA]</scope>
    <source>
        <strain evidence="2 3">VB511283</strain>
    </source>
</reference>
<dbReference type="PANTHER" id="PTHR42743:SF11">
    <property type="entry name" value="AMINODEOXYCHORISMATE LYASE"/>
    <property type="match status" value="1"/>
</dbReference>
<dbReference type="Proteomes" id="UP000031532">
    <property type="component" value="Unassembled WGS sequence"/>
</dbReference>